<gene>
    <name evidence="2" type="ORF">ACFPM1_09010</name>
</gene>
<organism evidence="2 3">
    <name type="scientific">Halorubrum rubrum</name>
    <dbReference type="NCBI Taxonomy" id="1126240"/>
    <lineage>
        <taxon>Archaea</taxon>
        <taxon>Methanobacteriati</taxon>
        <taxon>Methanobacteriota</taxon>
        <taxon>Stenosarchaea group</taxon>
        <taxon>Halobacteria</taxon>
        <taxon>Halobacteriales</taxon>
        <taxon>Haloferacaceae</taxon>
        <taxon>Halorubrum</taxon>
    </lineage>
</organism>
<evidence type="ECO:0000313" key="2">
    <source>
        <dbReference type="EMBL" id="MFC5278890.1"/>
    </source>
</evidence>
<protein>
    <submittedName>
        <fullName evidence="2">Uncharacterized protein</fullName>
    </submittedName>
</protein>
<dbReference type="AlphaFoldDB" id="A0ABD5R1Y0"/>
<dbReference type="EMBL" id="JBHSKY010000007">
    <property type="protein sequence ID" value="MFC5278890.1"/>
    <property type="molecule type" value="Genomic_DNA"/>
</dbReference>
<keyword evidence="1" id="KW-0472">Membrane</keyword>
<feature type="transmembrane region" description="Helical" evidence="1">
    <location>
        <begin position="85"/>
        <end position="106"/>
    </location>
</feature>
<evidence type="ECO:0000313" key="3">
    <source>
        <dbReference type="Proteomes" id="UP001596118"/>
    </source>
</evidence>
<keyword evidence="3" id="KW-1185">Reference proteome</keyword>
<dbReference type="RefSeq" id="WP_256411303.1">
    <property type="nucleotide sequence ID" value="NZ_JANHDM010000003.1"/>
</dbReference>
<reference evidence="2 3" key="1">
    <citation type="journal article" date="2019" name="Int. J. Syst. Evol. Microbiol.">
        <title>The Global Catalogue of Microorganisms (GCM) 10K type strain sequencing project: providing services to taxonomists for standard genome sequencing and annotation.</title>
        <authorList>
            <consortium name="The Broad Institute Genomics Platform"/>
            <consortium name="The Broad Institute Genome Sequencing Center for Infectious Disease"/>
            <person name="Wu L."/>
            <person name="Ma J."/>
        </authorList>
    </citation>
    <scope>NUCLEOTIDE SEQUENCE [LARGE SCALE GENOMIC DNA]</scope>
    <source>
        <strain evidence="2 3">CGMCC 1.12124</strain>
    </source>
</reference>
<accession>A0ABD5R1Y0</accession>
<keyword evidence="1" id="KW-0812">Transmembrane</keyword>
<keyword evidence="1" id="KW-1133">Transmembrane helix</keyword>
<feature type="transmembrane region" description="Helical" evidence="1">
    <location>
        <begin position="51"/>
        <end position="73"/>
    </location>
</feature>
<evidence type="ECO:0000256" key="1">
    <source>
        <dbReference type="SAM" id="Phobius"/>
    </source>
</evidence>
<dbReference type="Proteomes" id="UP001596118">
    <property type="component" value="Unassembled WGS sequence"/>
</dbReference>
<proteinExistence type="predicted"/>
<comment type="caution">
    <text evidence="2">The sequence shown here is derived from an EMBL/GenBank/DDBJ whole genome shotgun (WGS) entry which is preliminary data.</text>
</comment>
<sequence>MEEQDILDLSDEEVNKIERVNQSFAEREQAEAAKERHQKLRVLFERASRDALPGIAYMVYVGYLALAVLFRLMEYSGEKLYIGSFLLFVIVVAPLILLPSNFWAILKRNTLERFTDQ</sequence>
<name>A0ABD5R1Y0_9EURY</name>